<reference evidence="2" key="1">
    <citation type="submission" date="2023-10" db="EMBL/GenBank/DDBJ databases">
        <authorList>
            <person name="Chen Y."/>
            <person name="Shah S."/>
            <person name="Dougan E. K."/>
            <person name="Thang M."/>
            <person name="Chan C."/>
        </authorList>
    </citation>
    <scope>NUCLEOTIDE SEQUENCE [LARGE SCALE GENOMIC DNA]</scope>
</reference>
<evidence type="ECO:0000313" key="3">
    <source>
        <dbReference type="Proteomes" id="UP001189429"/>
    </source>
</evidence>
<keyword evidence="1" id="KW-0812">Transmembrane</keyword>
<sequence length="302" mass="32503">MDFASSFETRHWGDGGGSALAGQGSAPQSSLAAVMSSRECVEAALRELEGSICKARVDLDRAAAALRQELGGTMRQVSGGDSVSLRQVSPGSDCQLSGECSGAFRRDPRRSVVYRSSDTRPTRSRSNIKGSLLDEEQGGMGARCQLDESWPTSLQARFGGDVDSGFLGPAASTVAMVSRVSTGMFMRGASAASASAFSSHGTGRPWFLIDPTCACFSAYAIVGFLFLALDIIFVPWMLGWDVATEGMLYHITWVTALYWSVDIAINFCTSFHHNGEEVIDLRVIGMSGFEILVCRRCDHRHV</sequence>
<dbReference type="EMBL" id="CAUYUJ010008113">
    <property type="protein sequence ID" value="CAK0822918.1"/>
    <property type="molecule type" value="Genomic_DNA"/>
</dbReference>
<proteinExistence type="predicted"/>
<gene>
    <name evidence="2" type="ORF">PCOR1329_LOCUS23812</name>
</gene>
<keyword evidence="3" id="KW-1185">Reference proteome</keyword>
<dbReference type="Proteomes" id="UP001189429">
    <property type="component" value="Unassembled WGS sequence"/>
</dbReference>
<evidence type="ECO:0000313" key="2">
    <source>
        <dbReference type="EMBL" id="CAK0822918.1"/>
    </source>
</evidence>
<protein>
    <submittedName>
        <fullName evidence="2">Uncharacterized protein</fullName>
    </submittedName>
</protein>
<evidence type="ECO:0000256" key="1">
    <source>
        <dbReference type="SAM" id="Phobius"/>
    </source>
</evidence>
<feature type="transmembrane region" description="Helical" evidence="1">
    <location>
        <begin position="216"/>
        <end position="238"/>
    </location>
</feature>
<name>A0ABN9RY87_9DINO</name>
<keyword evidence="1" id="KW-0472">Membrane</keyword>
<accession>A0ABN9RY87</accession>
<comment type="caution">
    <text evidence="2">The sequence shown here is derived from an EMBL/GenBank/DDBJ whole genome shotgun (WGS) entry which is preliminary data.</text>
</comment>
<organism evidence="2 3">
    <name type="scientific">Prorocentrum cordatum</name>
    <dbReference type="NCBI Taxonomy" id="2364126"/>
    <lineage>
        <taxon>Eukaryota</taxon>
        <taxon>Sar</taxon>
        <taxon>Alveolata</taxon>
        <taxon>Dinophyceae</taxon>
        <taxon>Prorocentrales</taxon>
        <taxon>Prorocentraceae</taxon>
        <taxon>Prorocentrum</taxon>
    </lineage>
</organism>
<keyword evidence="1" id="KW-1133">Transmembrane helix</keyword>